<gene>
    <name evidence="2" type="ORF">C8F04DRAFT_1183979</name>
</gene>
<evidence type="ECO:0000313" key="3">
    <source>
        <dbReference type="Proteomes" id="UP001218188"/>
    </source>
</evidence>
<comment type="caution">
    <text evidence="2">The sequence shown here is derived from an EMBL/GenBank/DDBJ whole genome shotgun (WGS) entry which is preliminary data.</text>
</comment>
<accession>A0AAD6X1V3</accession>
<protein>
    <submittedName>
        <fullName evidence="2">Uncharacterized protein</fullName>
    </submittedName>
</protein>
<dbReference type="Proteomes" id="UP001218188">
    <property type="component" value="Unassembled WGS sequence"/>
</dbReference>
<name>A0AAD6X1V3_9AGAR</name>
<evidence type="ECO:0000313" key="2">
    <source>
        <dbReference type="EMBL" id="KAJ7033532.1"/>
    </source>
</evidence>
<reference evidence="2" key="1">
    <citation type="submission" date="2023-03" db="EMBL/GenBank/DDBJ databases">
        <title>Massive genome expansion in bonnet fungi (Mycena s.s.) driven by repeated elements and novel gene families across ecological guilds.</title>
        <authorList>
            <consortium name="Lawrence Berkeley National Laboratory"/>
            <person name="Harder C.B."/>
            <person name="Miyauchi S."/>
            <person name="Viragh M."/>
            <person name="Kuo A."/>
            <person name="Thoen E."/>
            <person name="Andreopoulos B."/>
            <person name="Lu D."/>
            <person name="Skrede I."/>
            <person name="Drula E."/>
            <person name="Henrissat B."/>
            <person name="Morin E."/>
            <person name="Kohler A."/>
            <person name="Barry K."/>
            <person name="LaButti K."/>
            <person name="Morin E."/>
            <person name="Salamov A."/>
            <person name="Lipzen A."/>
            <person name="Mereny Z."/>
            <person name="Hegedus B."/>
            <person name="Baldrian P."/>
            <person name="Stursova M."/>
            <person name="Weitz H."/>
            <person name="Taylor A."/>
            <person name="Grigoriev I.V."/>
            <person name="Nagy L.G."/>
            <person name="Martin F."/>
            <person name="Kauserud H."/>
        </authorList>
    </citation>
    <scope>NUCLEOTIDE SEQUENCE</scope>
    <source>
        <strain evidence="2">CBHHK200</strain>
    </source>
</reference>
<proteinExistence type="predicted"/>
<dbReference type="AlphaFoldDB" id="A0AAD6X1V3"/>
<organism evidence="2 3">
    <name type="scientific">Mycena alexandri</name>
    <dbReference type="NCBI Taxonomy" id="1745969"/>
    <lineage>
        <taxon>Eukaryota</taxon>
        <taxon>Fungi</taxon>
        <taxon>Dikarya</taxon>
        <taxon>Basidiomycota</taxon>
        <taxon>Agaricomycotina</taxon>
        <taxon>Agaricomycetes</taxon>
        <taxon>Agaricomycetidae</taxon>
        <taxon>Agaricales</taxon>
        <taxon>Marasmiineae</taxon>
        <taxon>Mycenaceae</taxon>
        <taxon>Mycena</taxon>
    </lineage>
</organism>
<dbReference type="EMBL" id="JARJCM010000064">
    <property type="protein sequence ID" value="KAJ7033532.1"/>
    <property type="molecule type" value="Genomic_DNA"/>
</dbReference>
<keyword evidence="3" id="KW-1185">Reference proteome</keyword>
<sequence length="104" mass="11219">MSKRKADASGSSATSSTSASIPAVDASSLKAPWTFFWHSQCFSDIIYYFDQDHIDNSSSATIMPILNTMLISTSSFPTGSPTMLPMWRPSLYTGCKPPFAGPAN</sequence>
<evidence type="ECO:0000256" key="1">
    <source>
        <dbReference type="SAM" id="MobiDB-lite"/>
    </source>
</evidence>
<feature type="region of interest" description="Disordered" evidence="1">
    <location>
        <begin position="1"/>
        <end position="23"/>
    </location>
</feature>
<feature type="compositionally biased region" description="Low complexity" evidence="1">
    <location>
        <begin position="8"/>
        <end position="20"/>
    </location>
</feature>